<protein>
    <recommendedName>
        <fullName evidence="4">2-dehydropantoate 2-reductase</fullName>
        <ecNumber evidence="3">1.1.1.169</ecNumber>
    </recommendedName>
    <alternativeName>
        <fullName evidence="8">Ketopantoate reductase</fullName>
    </alternativeName>
</protein>
<evidence type="ECO:0000256" key="4">
    <source>
        <dbReference type="ARBA" id="ARBA00019465"/>
    </source>
</evidence>
<dbReference type="AlphaFoldDB" id="A0A1I2IE61"/>
<comment type="similarity">
    <text evidence="2">Belongs to the ketopantoate reductase family.</text>
</comment>
<dbReference type="Gene3D" id="1.10.1040.10">
    <property type="entry name" value="N-(1-d-carboxylethyl)-l-norvaline Dehydrogenase, domain 2"/>
    <property type="match status" value="1"/>
</dbReference>
<dbReference type="Pfam" id="PF08546">
    <property type="entry name" value="ApbA_C"/>
    <property type="match status" value="1"/>
</dbReference>
<dbReference type="EC" id="1.1.1.169" evidence="3"/>
<keyword evidence="6" id="KW-0521">NADP</keyword>
<dbReference type="GO" id="GO:0015940">
    <property type="term" value="P:pantothenate biosynthetic process"/>
    <property type="evidence" value="ECO:0007669"/>
    <property type="project" value="UniProtKB-UniPathway"/>
</dbReference>
<dbReference type="GO" id="GO:0008677">
    <property type="term" value="F:2-dehydropantoate 2-reductase activity"/>
    <property type="evidence" value="ECO:0007669"/>
    <property type="project" value="UniProtKB-EC"/>
</dbReference>
<dbReference type="SUPFAM" id="SSF48179">
    <property type="entry name" value="6-phosphogluconate dehydrogenase C-terminal domain-like"/>
    <property type="match status" value="1"/>
</dbReference>
<dbReference type="RefSeq" id="WP_159431086.1">
    <property type="nucleotide sequence ID" value="NZ_FOOC01000003.1"/>
</dbReference>
<evidence type="ECO:0000259" key="10">
    <source>
        <dbReference type="Pfam" id="PF02558"/>
    </source>
</evidence>
<feature type="domain" description="Ketopantoate reductase N-terminal" evidence="10">
    <location>
        <begin position="2"/>
        <end position="151"/>
    </location>
</feature>
<dbReference type="Pfam" id="PF02558">
    <property type="entry name" value="ApbA"/>
    <property type="match status" value="1"/>
</dbReference>
<dbReference type="InterPro" id="IPR013332">
    <property type="entry name" value="KPR_N"/>
</dbReference>
<dbReference type="InterPro" id="IPR013328">
    <property type="entry name" value="6PGD_dom2"/>
</dbReference>
<dbReference type="EMBL" id="FOOC01000003">
    <property type="protein sequence ID" value="SFF40639.1"/>
    <property type="molecule type" value="Genomic_DNA"/>
</dbReference>
<evidence type="ECO:0000256" key="8">
    <source>
        <dbReference type="ARBA" id="ARBA00032024"/>
    </source>
</evidence>
<evidence type="ECO:0000256" key="5">
    <source>
        <dbReference type="ARBA" id="ARBA00022655"/>
    </source>
</evidence>
<gene>
    <name evidence="12" type="ORF">SAMN04488120_103272</name>
</gene>
<dbReference type="Gene3D" id="3.40.50.720">
    <property type="entry name" value="NAD(P)-binding Rossmann-like Domain"/>
    <property type="match status" value="1"/>
</dbReference>
<accession>A0A1I2IE61</accession>
<sequence>MILVVGAGAVGTILTAYLGVAQREPVKLYVRDKDLAKLQTVQDVRVEHAGAQSPPIIAPKPVLTRSLSLDGVDYLLLCVKFPHLDGLLNELACIPPGCTIVSTLNGVSALRRIRERFPHARVVPMTVMFNAQLLEPLHARITTRPHVLIGSDDARLLGAFAGSGMDVRRAAGESAAWGKLLINLANAICALTHTTFKDLLTHPDLRAIYVAALDEAVHLLDAARIEYKLPMPIPYRIYRALLAGRSPLPWWFAKLRNGLQEGSYPSMVADIESGRPTEIDQLNGEIVSLGREHGIATPVNARIVASIRAIEGVVPAPYLTPSDLRASLGV</sequence>
<evidence type="ECO:0000313" key="13">
    <source>
        <dbReference type="Proteomes" id="UP000199771"/>
    </source>
</evidence>
<evidence type="ECO:0000313" key="12">
    <source>
        <dbReference type="EMBL" id="SFF40639.1"/>
    </source>
</evidence>
<feature type="domain" description="Ketopantoate reductase C-terminal" evidence="11">
    <location>
        <begin position="175"/>
        <end position="311"/>
    </location>
</feature>
<evidence type="ECO:0000256" key="7">
    <source>
        <dbReference type="ARBA" id="ARBA00023002"/>
    </source>
</evidence>
<evidence type="ECO:0000256" key="9">
    <source>
        <dbReference type="ARBA" id="ARBA00048793"/>
    </source>
</evidence>
<dbReference type="PANTHER" id="PTHR43765">
    <property type="entry name" value="2-DEHYDROPANTOATE 2-REDUCTASE-RELATED"/>
    <property type="match status" value="1"/>
</dbReference>
<dbReference type="UniPathway" id="UPA00028">
    <property type="reaction ID" value="UER00004"/>
</dbReference>
<name>A0A1I2IE61_9GAMM</name>
<dbReference type="STRING" id="1076937.SAMN04488120_103272"/>
<comment type="pathway">
    <text evidence="1">Cofactor biosynthesis; (R)-pantothenate biosynthesis; (R)-pantoate from 3-methyl-2-oxobutanoate: step 2/2.</text>
</comment>
<dbReference type="GO" id="GO:0050661">
    <property type="term" value="F:NADP binding"/>
    <property type="evidence" value="ECO:0007669"/>
    <property type="project" value="TreeGrafter"/>
</dbReference>
<keyword evidence="13" id="KW-1185">Reference proteome</keyword>
<reference evidence="12 13" key="1">
    <citation type="submission" date="2016-10" db="EMBL/GenBank/DDBJ databases">
        <authorList>
            <person name="de Groot N.N."/>
        </authorList>
    </citation>
    <scope>NUCLEOTIDE SEQUENCE [LARGE SCALE GENOMIC DNA]</scope>
    <source>
        <strain evidence="12 13">DSM 23609</strain>
    </source>
</reference>
<dbReference type="InterPro" id="IPR036291">
    <property type="entry name" value="NAD(P)-bd_dom_sf"/>
</dbReference>
<evidence type="ECO:0000259" key="11">
    <source>
        <dbReference type="Pfam" id="PF08546"/>
    </source>
</evidence>
<dbReference type="PANTHER" id="PTHR43765:SF2">
    <property type="entry name" value="2-DEHYDROPANTOATE 2-REDUCTASE"/>
    <property type="match status" value="1"/>
</dbReference>
<dbReference type="OrthoDB" id="6530772at2"/>
<dbReference type="SUPFAM" id="SSF51735">
    <property type="entry name" value="NAD(P)-binding Rossmann-fold domains"/>
    <property type="match status" value="1"/>
</dbReference>
<keyword evidence="7" id="KW-0560">Oxidoreductase</keyword>
<dbReference type="GO" id="GO:0005737">
    <property type="term" value="C:cytoplasm"/>
    <property type="evidence" value="ECO:0007669"/>
    <property type="project" value="TreeGrafter"/>
</dbReference>
<dbReference type="Proteomes" id="UP000199771">
    <property type="component" value="Unassembled WGS sequence"/>
</dbReference>
<comment type="catalytic activity">
    <reaction evidence="9">
        <text>(R)-pantoate + NADP(+) = 2-dehydropantoate + NADPH + H(+)</text>
        <dbReference type="Rhea" id="RHEA:16233"/>
        <dbReference type="ChEBI" id="CHEBI:11561"/>
        <dbReference type="ChEBI" id="CHEBI:15378"/>
        <dbReference type="ChEBI" id="CHEBI:15980"/>
        <dbReference type="ChEBI" id="CHEBI:57783"/>
        <dbReference type="ChEBI" id="CHEBI:58349"/>
        <dbReference type="EC" id="1.1.1.169"/>
    </reaction>
</comment>
<dbReference type="InterPro" id="IPR050838">
    <property type="entry name" value="Ketopantoate_reductase"/>
</dbReference>
<evidence type="ECO:0000256" key="6">
    <source>
        <dbReference type="ARBA" id="ARBA00022857"/>
    </source>
</evidence>
<dbReference type="InterPro" id="IPR008927">
    <property type="entry name" value="6-PGluconate_DH-like_C_sf"/>
</dbReference>
<organism evidence="12 13">
    <name type="scientific">Fontimonas thermophila</name>
    <dbReference type="NCBI Taxonomy" id="1076937"/>
    <lineage>
        <taxon>Bacteria</taxon>
        <taxon>Pseudomonadati</taxon>
        <taxon>Pseudomonadota</taxon>
        <taxon>Gammaproteobacteria</taxon>
        <taxon>Nevskiales</taxon>
        <taxon>Nevskiaceae</taxon>
        <taxon>Fontimonas</taxon>
    </lineage>
</organism>
<dbReference type="InterPro" id="IPR013752">
    <property type="entry name" value="KPA_reductase"/>
</dbReference>
<evidence type="ECO:0000256" key="1">
    <source>
        <dbReference type="ARBA" id="ARBA00004994"/>
    </source>
</evidence>
<keyword evidence="5" id="KW-0566">Pantothenate biosynthesis</keyword>
<evidence type="ECO:0000256" key="3">
    <source>
        <dbReference type="ARBA" id="ARBA00013014"/>
    </source>
</evidence>
<evidence type="ECO:0000256" key="2">
    <source>
        <dbReference type="ARBA" id="ARBA00007870"/>
    </source>
</evidence>
<proteinExistence type="inferred from homology"/>